<keyword evidence="4" id="KW-1185">Reference proteome</keyword>
<protein>
    <submittedName>
        <fullName evidence="3">Uncharacterized protein</fullName>
    </submittedName>
</protein>
<evidence type="ECO:0000256" key="2">
    <source>
        <dbReference type="SAM" id="SignalP"/>
    </source>
</evidence>
<gene>
    <name evidence="3" type="ORF">BGZ96_010764</name>
</gene>
<keyword evidence="2" id="KW-0732">Signal</keyword>
<dbReference type="EMBL" id="JAAAIM010000718">
    <property type="protein sequence ID" value="KAG0284914.1"/>
    <property type="molecule type" value="Genomic_DNA"/>
</dbReference>
<feature type="non-terminal residue" evidence="3">
    <location>
        <position position="353"/>
    </location>
</feature>
<feature type="chain" id="PRO_5045991163" evidence="2">
    <location>
        <begin position="19"/>
        <end position="353"/>
    </location>
</feature>
<evidence type="ECO:0000313" key="4">
    <source>
        <dbReference type="Proteomes" id="UP001194696"/>
    </source>
</evidence>
<reference evidence="3 4" key="1">
    <citation type="journal article" date="2020" name="Fungal Divers.">
        <title>Resolving the Mortierellaceae phylogeny through synthesis of multi-gene phylogenetics and phylogenomics.</title>
        <authorList>
            <person name="Vandepol N."/>
            <person name="Liber J."/>
            <person name="Desiro A."/>
            <person name="Na H."/>
            <person name="Kennedy M."/>
            <person name="Barry K."/>
            <person name="Grigoriev I.V."/>
            <person name="Miller A.N."/>
            <person name="O'Donnell K."/>
            <person name="Stajich J.E."/>
            <person name="Bonito G."/>
        </authorList>
    </citation>
    <scope>NUCLEOTIDE SEQUENCE [LARGE SCALE GENOMIC DNA]</scope>
    <source>
        <strain evidence="3 4">AD045</strain>
    </source>
</reference>
<organism evidence="3 4">
    <name type="scientific">Linnemannia gamsii</name>
    <dbReference type="NCBI Taxonomy" id="64522"/>
    <lineage>
        <taxon>Eukaryota</taxon>
        <taxon>Fungi</taxon>
        <taxon>Fungi incertae sedis</taxon>
        <taxon>Mucoromycota</taxon>
        <taxon>Mortierellomycotina</taxon>
        <taxon>Mortierellomycetes</taxon>
        <taxon>Mortierellales</taxon>
        <taxon>Mortierellaceae</taxon>
        <taxon>Linnemannia</taxon>
    </lineage>
</organism>
<feature type="compositionally biased region" description="Acidic residues" evidence="1">
    <location>
        <begin position="321"/>
        <end position="340"/>
    </location>
</feature>
<sequence>MKIAHLSLGLVVVAVVAAQVGDPLAASGAQPTYQWAQQGGEQNDLVYQLEEIYSQISELEYRAQFLSRPDQRADIMAAATSNKGELDAEATCSAGSKMIQTALQEVVKAISNVQLPGFMPIQTFLQKDVSDVASKGGSSSASGTIMAIDSVLTMLKVISTASSGLFPPTITQELNNIKEGLSNLLMCSASVSVASIEQASCYEIADLYRAIVADVLANAPAIPADASEDLQRYSAGTQAILQIISKNSIAANNDALLNSRPVFAAELLDTYRTEMVRAGAKDAVQSYAATSLSLVIGSSNALEACLRIAANPAAAVEDLNDELDALEDEDEEYEDDEPEAADAAPQADDAAPQ</sequence>
<evidence type="ECO:0000256" key="1">
    <source>
        <dbReference type="SAM" id="MobiDB-lite"/>
    </source>
</evidence>
<proteinExistence type="predicted"/>
<comment type="caution">
    <text evidence="3">The sequence shown here is derived from an EMBL/GenBank/DDBJ whole genome shotgun (WGS) entry which is preliminary data.</text>
</comment>
<dbReference type="Proteomes" id="UP001194696">
    <property type="component" value="Unassembled WGS sequence"/>
</dbReference>
<feature type="signal peptide" evidence="2">
    <location>
        <begin position="1"/>
        <end position="18"/>
    </location>
</feature>
<name>A0ABQ7JTU6_9FUNG</name>
<accession>A0ABQ7JTU6</accession>
<feature type="region of interest" description="Disordered" evidence="1">
    <location>
        <begin position="321"/>
        <end position="353"/>
    </location>
</feature>
<evidence type="ECO:0000313" key="3">
    <source>
        <dbReference type="EMBL" id="KAG0284914.1"/>
    </source>
</evidence>
<feature type="compositionally biased region" description="Low complexity" evidence="1">
    <location>
        <begin position="341"/>
        <end position="353"/>
    </location>
</feature>